<organism evidence="14 15">
    <name type="scientific">Bacteroides reticulotermitis</name>
    <dbReference type="NCBI Taxonomy" id="1133319"/>
    <lineage>
        <taxon>Bacteria</taxon>
        <taxon>Pseudomonadati</taxon>
        <taxon>Bacteroidota</taxon>
        <taxon>Bacteroidia</taxon>
        <taxon>Bacteroidales</taxon>
        <taxon>Bacteroidaceae</taxon>
        <taxon>Bacteroides</taxon>
    </lineage>
</organism>
<evidence type="ECO:0000313" key="14">
    <source>
        <dbReference type="EMBL" id="MBB4042496.1"/>
    </source>
</evidence>
<comment type="catalytic activity">
    <reaction evidence="1">
        <text>ATP + protein L-histidine = ADP + protein N-phospho-L-histidine.</text>
        <dbReference type="EC" id="2.7.13.3"/>
    </reaction>
</comment>
<name>A0A840CT62_9BACE</name>
<evidence type="ECO:0000259" key="12">
    <source>
        <dbReference type="PROSITE" id="PS50109"/>
    </source>
</evidence>
<dbReference type="Gene3D" id="3.30.565.10">
    <property type="entry name" value="Histidine kinase-like ATPase, C-terminal domain"/>
    <property type="match status" value="1"/>
</dbReference>
<keyword evidence="5" id="KW-0808">Transferase</keyword>
<keyword evidence="15" id="KW-1185">Reference proteome</keyword>
<evidence type="ECO:0000256" key="1">
    <source>
        <dbReference type="ARBA" id="ARBA00000085"/>
    </source>
</evidence>
<dbReference type="AlphaFoldDB" id="A0A840CT62"/>
<dbReference type="PANTHER" id="PTHR45436:SF5">
    <property type="entry name" value="SENSOR HISTIDINE KINASE TRCS"/>
    <property type="match status" value="1"/>
</dbReference>
<keyword evidence="7 14" id="KW-0418">Kinase</keyword>
<evidence type="ECO:0000256" key="9">
    <source>
        <dbReference type="ARBA" id="ARBA00023012"/>
    </source>
</evidence>
<evidence type="ECO:0000256" key="3">
    <source>
        <dbReference type="ARBA" id="ARBA00012438"/>
    </source>
</evidence>
<keyword evidence="10 11" id="KW-0472">Membrane</keyword>
<dbReference type="PANTHER" id="PTHR45436">
    <property type="entry name" value="SENSOR HISTIDINE KINASE YKOH"/>
    <property type="match status" value="1"/>
</dbReference>
<dbReference type="EMBL" id="JACIER010000001">
    <property type="protein sequence ID" value="MBB4042496.1"/>
    <property type="molecule type" value="Genomic_DNA"/>
</dbReference>
<dbReference type="Gene3D" id="6.10.340.10">
    <property type="match status" value="1"/>
</dbReference>
<dbReference type="InterPro" id="IPR005467">
    <property type="entry name" value="His_kinase_dom"/>
</dbReference>
<protein>
    <recommendedName>
        <fullName evidence="3">histidine kinase</fullName>
        <ecNumber evidence="3">2.7.13.3</ecNumber>
    </recommendedName>
</protein>
<dbReference type="InterPro" id="IPR003594">
    <property type="entry name" value="HATPase_dom"/>
</dbReference>
<dbReference type="RefSeq" id="WP_044159610.1">
    <property type="nucleotide sequence ID" value="NZ_JACIER010000001.1"/>
</dbReference>
<feature type="domain" description="HAMP" evidence="13">
    <location>
        <begin position="176"/>
        <end position="229"/>
    </location>
</feature>
<reference evidence="14" key="1">
    <citation type="submission" date="2020-08" db="EMBL/GenBank/DDBJ databases">
        <title>Genomic Encyclopedia of Type Strains, Phase IV (KMG-IV): sequencing the most valuable type-strain genomes for metagenomic binning, comparative biology and taxonomic classification.</title>
        <authorList>
            <person name="Goeker M."/>
        </authorList>
    </citation>
    <scope>NUCLEOTIDE SEQUENCE [LARGE SCALE GENOMIC DNA]</scope>
    <source>
        <strain evidence="14">DSM 105720</strain>
    </source>
</reference>
<gene>
    <name evidence="14" type="ORF">GGR06_000255</name>
</gene>
<feature type="domain" description="Histidine kinase" evidence="12">
    <location>
        <begin position="237"/>
        <end position="451"/>
    </location>
</feature>
<evidence type="ECO:0000256" key="4">
    <source>
        <dbReference type="ARBA" id="ARBA00022553"/>
    </source>
</evidence>
<dbReference type="SUPFAM" id="SSF158472">
    <property type="entry name" value="HAMP domain-like"/>
    <property type="match status" value="1"/>
</dbReference>
<evidence type="ECO:0000256" key="7">
    <source>
        <dbReference type="ARBA" id="ARBA00022777"/>
    </source>
</evidence>
<proteinExistence type="predicted"/>
<dbReference type="InterPro" id="IPR003661">
    <property type="entry name" value="HisK_dim/P_dom"/>
</dbReference>
<dbReference type="InterPro" id="IPR004358">
    <property type="entry name" value="Sig_transdc_His_kin-like_C"/>
</dbReference>
<keyword evidence="4" id="KW-0597">Phosphoprotein</keyword>
<keyword evidence="8 11" id="KW-1133">Transmembrane helix</keyword>
<dbReference type="PROSITE" id="PS50885">
    <property type="entry name" value="HAMP"/>
    <property type="match status" value="1"/>
</dbReference>
<dbReference type="PRINTS" id="PR00344">
    <property type="entry name" value="BCTRLSENSOR"/>
</dbReference>
<dbReference type="PROSITE" id="PS50109">
    <property type="entry name" value="HIS_KIN"/>
    <property type="match status" value="1"/>
</dbReference>
<evidence type="ECO:0000256" key="5">
    <source>
        <dbReference type="ARBA" id="ARBA00022679"/>
    </source>
</evidence>
<feature type="transmembrane region" description="Helical" evidence="11">
    <location>
        <begin position="7"/>
        <end position="30"/>
    </location>
</feature>
<dbReference type="CDD" id="cd00082">
    <property type="entry name" value="HisKA"/>
    <property type="match status" value="1"/>
</dbReference>
<evidence type="ECO:0000256" key="11">
    <source>
        <dbReference type="SAM" id="Phobius"/>
    </source>
</evidence>
<dbReference type="Gene3D" id="1.10.287.130">
    <property type="match status" value="1"/>
</dbReference>
<dbReference type="InterPro" id="IPR036890">
    <property type="entry name" value="HATPase_C_sf"/>
</dbReference>
<dbReference type="SUPFAM" id="SSF47384">
    <property type="entry name" value="Homodimeric domain of signal transducing histidine kinase"/>
    <property type="match status" value="1"/>
</dbReference>
<dbReference type="InterPro" id="IPR003660">
    <property type="entry name" value="HAMP_dom"/>
</dbReference>
<dbReference type="CDD" id="cd06225">
    <property type="entry name" value="HAMP"/>
    <property type="match status" value="1"/>
</dbReference>
<comment type="subcellular location">
    <subcellularLocation>
        <location evidence="2">Membrane</location>
    </subcellularLocation>
</comment>
<feature type="transmembrane region" description="Helical" evidence="11">
    <location>
        <begin position="151"/>
        <end position="174"/>
    </location>
</feature>
<evidence type="ECO:0000259" key="13">
    <source>
        <dbReference type="PROSITE" id="PS50885"/>
    </source>
</evidence>
<dbReference type="CDD" id="cd00075">
    <property type="entry name" value="HATPase"/>
    <property type="match status" value="1"/>
</dbReference>
<dbReference type="Pfam" id="PF02518">
    <property type="entry name" value="HATPase_c"/>
    <property type="match status" value="1"/>
</dbReference>
<comment type="caution">
    <text evidence="14">The sequence shown here is derived from an EMBL/GenBank/DDBJ whole genome shotgun (WGS) entry which is preliminary data.</text>
</comment>
<sequence>MKVRTRLSLYCSLIYGIIFALMAFLIYGLYSKNAERTIYDNLNKTAYISALFYLEEDELNAREFNKIREQFEEFVSDSYYQIYDEKNQIAYGQHATMDVPASTLDKIRKVKKLSFSTDEYLCHGIFYEDNQGDFVVIAKENKAALNAQKQLLLWILVPLFLLGAIAIIFLSRWVSRIAYRPFSRTIEEVNNISTNNLDVQIQSPQTKDELQDLIDTFNNLLEKISETVVIQRNFVRYVSHEFKTPLASMLGNLDLFSLKERTPEEYQQLSEKLMQQIFQMEEILNTLIIVSDLKKEEKEVSQTRIDELIWEIIHKVKNLHPASKVRVNINIAPEEEALMFVQIDRTQLLIALFNLLENAVKYSQKESVEVDLSKQAETLCLSITDKGIGIPAEQLPHVSKPFYRADNTNEIQGNGIGLSLALRIFDKNKIAYRIDSQTGVGTQVTILFQQH</sequence>
<evidence type="ECO:0000313" key="15">
    <source>
        <dbReference type="Proteomes" id="UP000560658"/>
    </source>
</evidence>
<dbReference type="GO" id="GO:0000155">
    <property type="term" value="F:phosphorelay sensor kinase activity"/>
    <property type="evidence" value="ECO:0007669"/>
    <property type="project" value="InterPro"/>
</dbReference>
<dbReference type="Pfam" id="PF00512">
    <property type="entry name" value="HisKA"/>
    <property type="match status" value="1"/>
</dbReference>
<dbReference type="InterPro" id="IPR050428">
    <property type="entry name" value="TCS_sensor_his_kinase"/>
</dbReference>
<dbReference type="GO" id="GO:0005886">
    <property type="term" value="C:plasma membrane"/>
    <property type="evidence" value="ECO:0007669"/>
    <property type="project" value="TreeGrafter"/>
</dbReference>
<dbReference type="EC" id="2.7.13.3" evidence="3"/>
<dbReference type="Proteomes" id="UP000560658">
    <property type="component" value="Unassembled WGS sequence"/>
</dbReference>
<accession>A0A840CT62</accession>
<keyword evidence="9" id="KW-0902">Two-component regulatory system</keyword>
<evidence type="ECO:0000256" key="10">
    <source>
        <dbReference type="ARBA" id="ARBA00023136"/>
    </source>
</evidence>
<dbReference type="SUPFAM" id="SSF55874">
    <property type="entry name" value="ATPase domain of HSP90 chaperone/DNA topoisomerase II/histidine kinase"/>
    <property type="match status" value="1"/>
</dbReference>
<dbReference type="InterPro" id="IPR036097">
    <property type="entry name" value="HisK_dim/P_sf"/>
</dbReference>
<evidence type="ECO:0000256" key="6">
    <source>
        <dbReference type="ARBA" id="ARBA00022692"/>
    </source>
</evidence>
<keyword evidence="6 11" id="KW-0812">Transmembrane</keyword>
<evidence type="ECO:0000256" key="2">
    <source>
        <dbReference type="ARBA" id="ARBA00004370"/>
    </source>
</evidence>
<evidence type="ECO:0000256" key="8">
    <source>
        <dbReference type="ARBA" id="ARBA00022989"/>
    </source>
</evidence>
<dbReference type="Pfam" id="PF00672">
    <property type="entry name" value="HAMP"/>
    <property type="match status" value="1"/>
</dbReference>
<dbReference type="SMART" id="SM00387">
    <property type="entry name" value="HATPase_c"/>
    <property type="match status" value="1"/>
</dbReference>
<dbReference type="SMART" id="SM00388">
    <property type="entry name" value="HisKA"/>
    <property type="match status" value="1"/>
</dbReference>